<proteinExistence type="predicted"/>
<protein>
    <submittedName>
        <fullName evidence="3">Tape measure domain-containing protein</fullName>
    </submittedName>
</protein>
<reference evidence="3 4" key="1">
    <citation type="submission" date="2016-11" db="EMBL/GenBank/DDBJ databases">
        <authorList>
            <person name="Jaros S."/>
            <person name="Januszkiewicz K."/>
            <person name="Wedrychowicz H."/>
        </authorList>
    </citation>
    <scope>NUCLEOTIDE SEQUENCE [LARGE SCALE GENOMIC DNA]</scope>
    <source>
        <strain evidence="3 4">DSM 15480</strain>
    </source>
</reference>
<sequence length="1054" mass="107066">MAESYSVKAILSAVDSGFSSVMKTASASADNLKSTVTSGLGFGVLMGVGQQAFSAITSGIGSMASEMNSSSAAWKTFTGNMEMNGKTPGEIKAIKNELQQFAQDTIYSSSDMASTFAQLEAVGTKDTLKLVKGFGGLAAAAENPKQAMKTLSTQATQMAAKPTVAWMDFKLMMEQTPAGISAVAKEMGMTSKELVAKVQDGTVATEDFFDAISRVGTNDAFTKLATEYKTVDQAMDGLQETVANKLAPAYDALSAIGIKAISGIVDKIGALDGEKISQKVMSTFNTISKYWNEFSGAIAKTGALQTLKEAFINFGDAAANVFKSLADSGALTAIGTVIGKIVSTVSKAVSAVSKFTSSLSPGTISSITGGLLALITGFKAFNFLKSFNPFGIFKSRATDAMDDVAKSTNRSKSTITKVFNGIANVIKSFVPVVKSAFSGISGVVKTAGTAISTAAKGIGTGLSTAFKGIGQALKIANPVSILAMGASIGVVIAAFALLATQGQGVASIIEAVGTAIATVITAVGGVVVGIIAALIPSAAEIAVLIQAVGVAFATSAPAIAALGTAMSAVATAIGEAVSQILTAVTPIVSIISDTFIQIAQIISDTIVGIIQAIAPFVPAILDAFTQCTQIISEAIVAIVEALAPFMPSLQEMVEATSQSIQAICESFTTLVSQISPIIESIKNLVKQLGDSITEIFGAISEVITSVGEVITSILSGIADIISSVGDAALNAGTGFNQLAQGIQIITELNLMDMATSLGAVALGIGEITAVSGGLSEAASALGAIASNAITAAASMGGIASSAAVVGSSLDTLESKAKSAMSGMISVFSNAVGRARAIGMQIGTGLSNSVQSGLGRLSSIASTAMGQFNAALQSGGSQAVAISYSTASAIISALGTASSGAYSCGYNIGAGLASGMSASLGEVRSMAAQLAEAAEAAIRAKAQIHSPSRVADKLGSYFGTGYVNGIASKVRDAAKAARDLVQIPSIPALDMELAYSGAGESRNLNGDYSYDRKMYIYLEAPVNIEGRQVAKASAAYTQEELQKMEKMKKYLRGEK</sequence>
<dbReference type="Gene3D" id="1.25.10.10">
    <property type="entry name" value="Leucine-rich Repeat Variant"/>
    <property type="match status" value="1"/>
</dbReference>
<gene>
    <name evidence="3" type="ORF">SAMN02745243_02695</name>
</gene>
<evidence type="ECO:0000313" key="4">
    <source>
        <dbReference type="Proteomes" id="UP000184301"/>
    </source>
</evidence>
<feature type="transmembrane region" description="Helical" evidence="1">
    <location>
        <begin position="479"/>
        <end position="499"/>
    </location>
</feature>
<feature type="transmembrane region" description="Helical" evidence="1">
    <location>
        <begin position="511"/>
        <end position="535"/>
    </location>
</feature>
<evidence type="ECO:0000259" key="2">
    <source>
        <dbReference type="Pfam" id="PF20155"/>
    </source>
</evidence>
<dbReference type="InterPro" id="IPR011989">
    <property type="entry name" value="ARM-like"/>
</dbReference>
<dbReference type="InterPro" id="IPR016024">
    <property type="entry name" value="ARM-type_fold"/>
</dbReference>
<dbReference type="EMBL" id="FQZY01000042">
    <property type="protein sequence ID" value="SHK31645.1"/>
    <property type="molecule type" value="Genomic_DNA"/>
</dbReference>
<evidence type="ECO:0000313" key="3">
    <source>
        <dbReference type="EMBL" id="SHK31645.1"/>
    </source>
</evidence>
<dbReference type="OrthoDB" id="28713at2"/>
<dbReference type="NCBIfam" id="TIGR02675">
    <property type="entry name" value="tape_meas_nterm"/>
    <property type="match status" value="1"/>
</dbReference>
<organism evidence="3 4">
    <name type="scientific">Hespellia stercorisuis DSM 15480</name>
    <dbReference type="NCBI Taxonomy" id="1121950"/>
    <lineage>
        <taxon>Bacteria</taxon>
        <taxon>Bacillati</taxon>
        <taxon>Bacillota</taxon>
        <taxon>Clostridia</taxon>
        <taxon>Lachnospirales</taxon>
        <taxon>Lachnospiraceae</taxon>
        <taxon>Hespellia</taxon>
    </lineage>
</organism>
<dbReference type="Pfam" id="PF20155">
    <property type="entry name" value="TMP_3"/>
    <property type="match status" value="1"/>
</dbReference>
<name>A0A1M6RGQ4_9FIRM</name>
<evidence type="ECO:0000256" key="1">
    <source>
        <dbReference type="SAM" id="Phobius"/>
    </source>
</evidence>
<feature type="transmembrane region" description="Helical" evidence="1">
    <location>
        <begin position="541"/>
        <end position="562"/>
    </location>
</feature>
<dbReference type="SUPFAM" id="SSF48371">
    <property type="entry name" value="ARM repeat"/>
    <property type="match status" value="1"/>
</dbReference>
<accession>A0A1M6RGQ4</accession>
<dbReference type="InterPro" id="IPR013491">
    <property type="entry name" value="Tape_meas_N"/>
</dbReference>
<keyword evidence="1" id="KW-0472">Membrane</keyword>
<dbReference type="AlphaFoldDB" id="A0A1M6RGQ4"/>
<keyword evidence="1" id="KW-0812">Transmembrane</keyword>
<dbReference type="Proteomes" id="UP000184301">
    <property type="component" value="Unassembled WGS sequence"/>
</dbReference>
<keyword evidence="1" id="KW-1133">Transmembrane helix</keyword>
<feature type="domain" description="Tape measure protein N-terminal" evidence="2">
    <location>
        <begin position="69"/>
        <end position="243"/>
    </location>
</feature>
<keyword evidence="4" id="KW-1185">Reference proteome</keyword>
<dbReference type="RefSeq" id="WP_073111345.1">
    <property type="nucleotide sequence ID" value="NZ_FQZY01000042.1"/>
</dbReference>
<dbReference type="STRING" id="1121950.SAMN02745243_02695"/>